<dbReference type="InterPro" id="IPR045864">
    <property type="entry name" value="aa-tRNA-synth_II/BPL/LPL"/>
</dbReference>
<proteinExistence type="predicted"/>
<dbReference type="EMBL" id="BARU01038161">
    <property type="protein sequence ID" value="GAH81588.1"/>
    <property type="molecule type" value="Genomic_DNA"/>
</dbReference>
<dbReference type="AlphaFoldDB" id="X1KHP7"/>
<dbReference type="PANTHER" id="PTHR22594">
    <property type="entry name" value="ASPARTYL/LYSYL-TRNA SYNTHETASE"/>
    <property type="match status" value="1"/>
</dbReference>
<dbReference type="PANTHER" id="PTHR22594:SF34">
    <property type="entry name" value="ASPARAGINE--TRNA LIGASE, MITOCHONDRIAL-RELATED"/>
    <property type="match status" value="1"/>
</dbReference>
<reference evidence="8" key="1">
    <citation type="journal article" date="2014" name="Front. Microbiol.">
        <title>High frequency of phylogenetically diverse reductive dehalogenase-homologous genes in deep subseafloor sedimentary metagenomes.</title>
        <authorList>
            <person name="Kawai M."/>
            <person name="Futagami T."/>
            <person name="Toyoda A."/>
            <person name="Takaki Y."/>
            <person name="Nishi S."/>
            <person name="Hori S."/>
            <person name="Arai W."/>
            <person name="Tsubouchi T."/>
            <person name="Morono Y."/>
            <person name="Uchiyama I."/>
            <person name="Ito T."/>
            <person name="Fujiyama A."/>
            <person name="Inagaki F."/>
            <person name="Takami H."/>
        </authorList>
    </citation>
    <scope>NUCLEOTIDE SEQUENCE</scope>
    <source>
        <strain evidence="8">Expedition CK06-06</strain>
    </source>
</reference>
<evidence type="ECO:0000256" key="2">
    <source>
        <dbReference type="ARBA" id="ARBA00022741"/>
    </source>
</evidence>
<keyword evidence="3" id="KW-0067">ATP-binding</keyword>
<feature type="coiled-coil region" evidence="6">
    <location>
        <begin position="18"/>
        <end position="73"/>
    </location>
</feature>
<evidence type="ECO:0000259" key="7">
    <source>
        <dbReference type="Pfam" id="PF00152"/>
    </source>
</evidence>
<organism evidence="8">
    <name type="scientific">marine sediment metagenome</name>
    <dbReference type="NCBI Taxonomy" id="412755"/>
    <lineage>
        <taxon>unclassified sequences</taxon>
        <taxon>metagenomes</taxon>
        <taxon>ecological metagenomes</taxon>
    </lineage>
</organism>
<keyword evidence="1" id="KW-0436">Ligase</keyword>
<comment type="caution">
    <text evidence="8">The sequence shown here is derived from an EMBL/GenBank/DDBJ whole genome shotgun (WGS) entry which is preliminary data.</text>
</comment>
<gene>
    <name evidence="8" type="ORF">S03H2_59351</name>
</gene>
<evidence type="ECO:0000256" key="3">
    <source>
        <dbReference type="ARBA" id="ARBA00022840"/>
    </source>
</evidence>
<dbReference type="GO" id="GO:0006421">
    <property type="term" value="P:asparaginyl-tRNA aminoacylation"/>
    <property type="evidence" value="ECO:0007669"/>
    <property type="project" value="TreeGrafter"/>
</dbReference>
<evidence type="ECO:0000313" key="8">
    <source>
        <dbReference type="EMBL" id="GAH81588.1"/>
    </source>
</evidence>
<dbReference type="Gene3D" id="3.30.930.10">
    <property type="entry name" value="Bira Bifunctional Protein, Domain 2"/>
    <property type="match status" value="1"/>
</dbReference>
<evidence type="ECO:0000256" key="1">
    <source>
        <dbReference type="ARBA" id="ARBA00022598"/>
    </source>
</evidence>
<feature type="domain" description="Aminoacyl-tRNA synthetase class II (D/K/N)" evidence="7">
    <location>
        <begin position="84"/>
        <end position="145"/>
    </location>
</feature>
<dbReference type="InterPro" id="IPR004364">
    <property type="entry name" value="Aa-tRNA-synt_II"/>
</dbReference>
<name>X1KHP7_9ZZZZ</name>
<accession>X1KHP7</accession>
<keyword evidence="6" id="KW-0175">Coiled coil</keyword>
<dbReference type="GO" id="GO:0005524">
    <property type="term" value="F:ATP binding"/>
    <property type="evidence" value="ECO:0007669"/>
    <property type="project" value="UniProtKB-KW"/>
</dbReference>
<dbReference type="GO" id="GO:0004812">
    <property type="term" value="F:aminoacyl-tRNA ligase activity"/>
    <property type="evidence" value="ECO:0007669"/>
    <property type="project" value="UniProtKB-KW"/>
</dbReference>
<evidence type="ECO:0000256" key="4">
    <source>
        <dbReference type="ARBA" id="ARBA00022917"/>
    </source>
</evidence>
<dbReference type="SUPFAM" id="SSF55681">
    <property type="entry name" value="Class II aaRS and biotin synthetases"/>
    <property type="match status" value="1"/>
</dbReference>
<dbReference type="Pfam" id="PF00152">
    <property type="entry name" value="tRNA-synt_2"/>
    <property type="match status" value="1"/>
</dbReference>
<keyword evidence="2" id="KW-0547">Nucleotide-binding</keyword>
<evidence type="ECO:0000256" key="6">
    <source>
        <dbReference type="SAM" id="Coils"/>
    </source>
</evidence>
<keyword evidence="4" id="KW-0648">Protein biosynthesis</keyword>
<sequence length="151" mass="17861">MPLRHIEKNCGVNNMGFIKRLERNIAKKEKAIEAEKRKIEDLKDKCDSHSITRAEYKIKKNHIEEKIRSMNSRMRVLQGGITKEKKHLEEKEKESGEKIENYDWYFDLRRYGSVPHSGYGLGVERFVAWICGIDNIKDAIPFPRTILRFRP</sequence>
<keyword evidence="5" id="KW-0030">Aminoacyl-tRNA synthetase</keyword>
<evidence type="ECO:0000256" key="5">
    <source>
        <dbReference type="ARBA" id="ARBA00023146"/>
    </source>
</evidence>
<protein>
    <recommendedName>
        <fullName evidence="7">Aminoacyl-tRNA synthetase class II (D/K/N) domain-containing protein</fullName>
    </recommendedName>
</protein>